<dbReference type="InterPro" id="IPR038770">
    <property type="entry name" value="Na+/solute_symporter_sf"/>
</dbReference>
<dbReference type="EMBL" id="POUB01000019">
    <property type="protein sequence ID" value="PZG01838.1"/>
    <property type="molecule type" value="Genomic_DNA"/>
</dbReference>
<feature type="transmembrane region" description="Helical" evidence="7">
    <location>
        <begin position="194"/>
        <end position="212"/>
    </location>
</feature>
<feature type="transmembrane region" description="Helical" evidence="7">
    <location>
        <begin position="132"/>
        <end position="153"/>
    </location>
</feature>
<name>A0A2W2DQ62_9ACTN</name>
<evidence type="ECO:0000256" key="5">
    <source>
        <dbReference type="ARBA" id="ARBA00023065"/>
    </source>
</evidence>
<feature type="transmembrane region" description="Helical" evidence="7">
    <location>
        <begin position="35"/>
        <end position="54"/>
    </location>
</feature>
<dbReference type="AlphaFoldDB" id="A0A2W2DQ62"/>
<dbReference type="PANTHER" id="PTHR32468:SF0">
    <property type="entry name" value="K(+)_H(+) ANTIPORTER 1"/>
    <property type="match status" value="1"/>
</dbReference>
<evidence type="ECO:0000313" key="10">
    <source>
        <dbReference type="Proteomes" id="UP000248749"/>
    </source>
</evidence>
<dbReference type="Gene3D" id="1.20.1530.20">
    <property type="match status" value="1"/>
</dbReference>
<evidence type="ECO:0000256" key="6">
    <source>
        <dbReference type="ARBA" id="ARBA00023136"/>
    </source>
</evidence>
<feature type="transmembrane region" description="Helical" evidence="7">
    <location>
        <begin position="233"/>
        <end position="261"/>
    </location>
</feature>
<keyword evidence="2" id="KW-0813">Transport</keyword>
<feature type="domain" description="Cation/H+ exchanger transmembrane" evidence="8">
    <location>
        <begin position="16"/>
        <end position="395"/>
    </location>
</feature>
<sequence>MTDVQVAVLLLDIALIVLVAKAAGMLARALGQPPVLGEIVAGVLLGPTLFNGAVADTLFPAAIEPHLGSLAEVGLVLFMFLVGFELDYGKLRQSSWLAGTTAAGASLVPFVLGSILALYLARDHRPDNTVAFVLFFGVAMAITAFPVLARILVDQRMNRTLIGSVALSAAALCDLGAWMALAVVQVIAGGGARHWLVVLVVPFAALLFLVVRPRLGRLLTRGGDDGAMTSGRLAVVFAGVFTSAAVTQLVGLHFVFGAFLFGLAVPRTISARARENLLHRTQSATLLLLPIYFIVAGLKVDLSQIGVTGLVELALILFVAVAGKFGGTWLAARSQGLPPRRSAVLATLMNTRGLTELIALGVGLQIGVLDSNLYSLMVVMAVVTTAMSGPMLRLLASRDDRNPRDENSLVQVDS</sequence>
<keyword evidence="10" id="KW-1185">Reference proteome</keyword>
<dbReference type="InterPro" id="IPR006153">
    <property type="entry name" value="Cation/H_exchanger_TM"/>
</dbReference>
<evidence type="ECO:0000256" key="3">
    <source>
        <dbReference type="ARBA" id="ARBA00022692"/>
    </source>
</evidence>
<feature type="transmembrane region" description="Helical" evidence="7">
    <location>
        <begin position="66"/>
        <end position="84"/>
    </location>
</feature>
<keyword evidence="3 7" id="KW-0812">Transmembrane</keyword>
<evidence type="ECO:0000313" key="9">
    <source>
        <dbReference type="EMBL" id="PZG01838.1"/>
    </source>
</evidence>
<gene>
    <name evidence="9" type="ORF">C1I99_05290</name>
</gene>
<evidence type="ECO:0000256" key="4">
    <source>
        <dbReference type="ARBA" id="ARBA00022989"/>
    </source>
</evidence>
<feature type="transmembrane region" description="Helical" evidence="7">
    <location>
        <begin position="310"/>
        <end position="332"/>
    </location>
</feature>
<comment type="caution">
    <text evidence="9">The sequence shown here is derived from an EMBL/GenBank/DDBJ whole genome shotgun (WGS) entry which is preliminary data.</text>
</comment>
<reference evidence="9 10" key="1">
    <citation type="submission" date="2018-01" db="EMBL/GenBank/DDBJ databases">
        <title>Draft genome sequence of Salinispora sp. 13K206.</title>
        <authorList>
            <person name="Sahin N."/>
            <person name="Saygin H."/>
            <person name="Ay H."/>
        </authorList>
    </citation>
    <scope>NUCLEOTIDE SEQUENCE [LARGE SCALE GENOMIC DNA]</scope>
    <source>
        <strain evidence="9 10">13K206</strain>
    </source>
</reference>
<dbReference type="GO" id="GO:0015297">
    <property type="term" value="F:antiporter activity"/>
    <property type="evidence" value="ECO:0007669"/>
    <property type="project" value="InterPro"/>
</dbReference>
<feature type="transmembrane region" description="Helical" evidence="7">
    <location>
        <begin position="6"/>
        <end position="23"/>
    </location>
</feature>
<keyword evidence="5" id="KW-0406">Ion transport</keyword>
<feature type="transmembrane region" description="Helical" evidence="7">
    <location>
        <begin position="165"/>
        <end position="188"/>
    </location>
</feature>
<evidence type="ECO:0000256" key="1">
    <source>
        <dbReference type="ARBA" id="ARBA00004141"/>
    </source>
</evidence>
<keyword evidence="4 7" id="KW-1133">Transmembrane helix</keyword>
<dbReference type="PANTHER" id="PTHR32468">
    <property type="entry name" value="CATION/H + ANTIPORTER"/>
    <property type="match status" value="1"/>
</dbReference>
<dbReference type="RefSeq" id="WP_111133021.1">
    <property type="nucleotide sequence ID" value="NZ_POUB01000019.1"/>
</dbReference>
<proteinExistence type="predicted"/>
<dbReference type="GO" id="GO:1902600">
    <property type="term" value="P:proton transmembrane transport"/>
    <property type="evidence" value="ECO:0007669"/>
    <property type="project" value="InterPro"/>
</dbReference>
<keyword evidence="6 7" id="KW-0472">Membrane</keyword>
<feature type="transmembrane region" description="Helical" evidence="7">
    <location>
        <begin position="96"/>
        <end position="120"/>
    </location>
</feature>
<dbReference type="Proteomes" id="UP000248749">
    <property type="component" value="Unassembled WGS sequence"/>
</dbReference>
<feature type="transmembrane region" description="Helical" evidence="7">
    <location>
        <begin position="373"/>
        <end position="395"/>
    </location>
</feature>
<evidence type="ECO:0000256" key="7">
    <source>
        <dbReference type="SAM" id="Phobius"/>
    </source>
</evidence>
<feature type="transmembrane region" description="Helical" evidence="7">
    <location>
        <begin position="281"/>
        <end position="298"/>
    </location>
</feature>
<protein>
    <submittedName>
        <fullName evidence="9">Cation/H(+) antiporter</fullName>
    </submittedName>
</protein>
<dbReference type="InterPro" id="IPR050794">
    <property type="entry name" value="CPA2_transporter"/>
</dbReference>
<organism evidence="9 10">
    <name type="scientific">Micromonospora deserti</name>
    <dbReference type="NCBI Taxonomy" id="2070366"/>
    <lineage>
        <taxon>Bacteria</taxon>
        <taxon>Bacillati</taxon>
        <taxon>Actinomycetota</taxon>
        <taxon>Actinomycetes</taxon>
        <taxon>Micromonosporales</taxon>
        <taxon>Micromonosporaceae</taxon>
        <taxon>Micromonospora</taxon>
    </lineage>
</organism>
<comment type="subcellular location">
    <subcellularLocation>
        <location evidence="1">Membrane</location>
        <topology evidence="1">Multi-pass membrane protein</topology>
    </subcellularLocation>
</comment>
<evidence type="ECO:0000259" key="8">
    <source>
        <dbReference type="Pfam" id="PF00999"/>
    </source>
</evidence>
<accession>A0A2W2DQ62</accession>
<dbReference type="OrthoDB" id="9793589at2"/>
<evidence type="ECO:0000256" key="2">
    <source>
        <dbReference type="ARBA" id="ARBA00022448"/>
    </source>
</evidence>
<dbReference type="Pfam" id="PF00999">
    <property type="entry name" value="Na_H_Exchanger"/>
    <property type="match status" value="1"/>
</dbReference>
<dbReference type="GO" id="GO:0016020">
    <property type="term" value="C:membrane"/>
    <property type="evidence" value="ECO:0007669"/>
    <property type="project" value="UniProtKB-SubCell"/>
</dbReference>